<organism evidence="1 2">
    <name type="scientific">Flemingia macrophylla</name>
    <dbReference type="NCBI Taxonomy" id="520843"/>
    <lineage>
        <taxon>Eukaryota</taxon>
        <taxon>Viridiplantae</taxon>
        <taxon>Streptophyta</taxon>
        <taxon>Embryophyta</taxon>
        <taxon>Tracheophyta</taxon>
        <taxon>Spermatophyta</taxon>
        <taxon>Magnoliopsida</taxon>
        <taxon>eudicotyledons</taxon>
        <taxon>Gunneridae</taxon>
        <taxon>Pentapetalae</taxon>
        <taxon>rosids</taxon>
        <taxon>fabids</taxon>
        <taxon>Fabales</taxon>
        <taxon>Fabaceae</taxon>
        <taxon>Papilionoideae</taxon>
        <taxon>50 kb inversion clade</taxon>
        <taxon>NPAAA clade</taxon>
        <taxon>indigoferoid/millettioid clade</taxon>
        <taxon>Phaseoleae</taxon>
        <taxon>Flemingia</taxon>
    </lineage>
</organism>
<keyword evidence="2" id="KW-1185">Reference proteome</keyword>
<comment type="caution">
    <text evidence="1">The sequence shown here is derived from an EMBL/GenBank/DDBJ whole genome shotgun (WGS) entry which is preliminary data.</text>
</comment>
<dbReference type="AlphaFoldDB" id="A0ABD1NC23"/>
<protein>
    <submittedName>
        <fullName evidence="1">Uncharacterized protein</fullName>
    </submittedName>
</protein>
<dbReference type="EMBL" id="JBGMDY010000002">
    <property type="protein sequence ID" value="KAL2345658.1"/>
    <property type="molecule type" value="Genomic_DNA"/>
</dbReference>
<dbReference type="Proteomes" id="UP001603857">
    <property type="component" value="Unassembled WGS sequence"/>
</dbReference>
<sequence>MYIKTSRGDIQSNLHLRLCTQNAQPSPVFTHDIDKSYAIFPFLKLHILLYTTLENTSKLFFFFSQVWSVHSVMTHWSL</sequence>
<name>A0ABD1NC23_9FABA</name>
<gene>
    <name evidence="1" type="ORF">Fmac_006943</name>
</gene>
<accession>A0ABD1NC23</accession>
<evidence type="ECO:0000313" key="2">
    <source>
        <dbReference type="Proteomes" id="UP001603857"/>
    </source>
</evidence>
<evidence type="ECO:0000313" key="1">
    <source>
        <dbReference type="EMBL" id="KAL2345658.1"/>
    </source>
</evidence>
<proteinExistence type="predicted"/>
<reference evidence="1 2" key="1">
    <citation type="submission" date="2024-08" db="EMBL/GenBank/DDBJ databases">
        <title>Insights into the chromosomal genome structure of Flemingia macrophylla.</title>
        <authorList>
            <person name="Ding Y."/>
            <person name="Zhao Y."/>
            <person name="Bi W."/>
            <person name="Wu M."/>
            <person name="Zhao G."/>
            <person name="Gong Y."/>
            <person name="Li W."/>
            <person name="Zhang P."/>
        </authorList>
    </citation>
    <scope>NUCLEOTIDE SEQUENCE [LARGE SCALE GENOMIC DNA]</scope>
    <source>
        <strain evidence="1">DYQJB</strain>
        <tissue evidence="1">Leaf</tissue>
    </source>
</reference>